<dbReference type="CDD" id="cd11054">
    <property type="entry name" value="CYP24A1-like"/>
    <property type="match status" value="1"/>
</dbReference>
<evidence type="ECO:0000256" key="3">
    <source>
        <dbReference type="ARBA" id="ARBA00022617"/>
    </source>
</evidence>
<evidence type="ECO:0000256" key="1">
    <source>
        <dbReference type="ARBA" id="ARBA00001971"/>
    </source>
</evidence>
<keyword evidence="4 8" id="KW-0479">Metal-binding</keyword>
<dbReference type="OrthoDB" id="3945418at2759"/>
<organism evidence="9 10">
    <name type="scientific">Parnassius apollo</name>
    <name type="common">Apollo butterfly</name>
    <name type="synonym">Papilio apollo</name>
    <dbReference type="NCBI Taxonomy" id="110799"/>
    <lineage>
        <taxon>Eukaryota</taxon>
        <taxon>Metazoa</taxon>
        <taxon>Ecdysozoa</taxon>
        <taxon>Arthropoda</taxon>
        <taxon>Hexapoda</taxon>
        <taxon>Insecta</taxon>
        <taxon>Pterygota</taxon>
        <taxon>Neoptera</taxon>
        <taxon>Endopterygota</taxon>
        <taxon>Lepidoptera</taxon>
        <taxon>Glossata</taxon>
        <taxon>Ditrysia</taxon>
        <taxon>Papilionoidea</taxon>
        <taxon>Papilionidae</taxon>
        <taxon>Parnassiinae</taxon>
        <taxon>Parnassini</taxon>
        <taxon>Parnassius</taxon>
        <taxon>Parnassius</taxon>
    </lineage>
</organism>
<protein>
    <submittedName>
        <fullName evidence="9">(apollo) hypothetical protein</fullName>
    </submittedName>
</protein>
<comment type="cofactor">
    <cofactor evidence="1">
        <name>heme</name>
        <dbReference type="ChEBI" id="CHEBI:30413"/>
    </cofactor>
</comment>
<comment type="similarity">
    <text evidence="2 8">Belongs to the cytochrome P450 family.</text>
</comment>
<keyword evidence="3 8" id="KW-0349">Heme</keyword>
<dbReference type="PANTHER" id="PTHR24279">
    <property type="entry name" value="CYTOCHROME P450"/>
    <property type="match status" value="1"/>
</dbReference>
<accession>A0A8S3XRX9</accession>
<evidence type="ECO:0000256" key="8">
    <source>
        <dbReference type="RuleBase" id="RU000461"/>
    </source>
</evidence>
<dbReference type="GO" id="GO:0016705">
    <property type="term" value="F:oxidoreductase activity, acting on paired donors, with incorporation or reduction of molecular oxygen"/>
    <property type="evidence" value="ECO:0007669"/>
    <property type="project" value="InterPro"/>
</dbReference>
<sequence>MIQCLKTSRIKPKKQLKCNRRSATSNFLNKQSIVKETPLNFNEIPGPKSYPIIGTLYKYWPFIGEYNAEALDKNAWLNWRRYGGFVREVPGVNLLHVFEPEVIEAVFRQNDRYPARRSHIAMLHYRLSKPSVYNTGGLLSTNGPDWWRLRSTFQKNFTGPQNAKQYVENTDDVVREFIKWIKDSKLSHNEDFLIYLNRLNLEVIGVVAFNEKFNSFTLQEQAPESRSSKVIAAAFGSNSGIMKLDKGIFWRIFKTPLYKKLVDSQQLLEKISMDILLNRINFFGKEHESKKNSLLESFLEQPNLDVKDIIGMMVDILMAAIDTTAYATSFALYHLARNPECQQKLYEEVAKLLPAKDSILTSDVLSKAVYVRSCIKESLRLNPVSIGVGRLLQKDIVLKGYLIPQGTVIVTQNMVASRLPQYVRDPMLFKPERWMRDSSHYENIHPFVSLPFGFGPRSCIARRLAEQNMCITLIRLVQEFEMKWMGGELGIKTLLINKPDKPINLSFVPRPKHLLL</sequence>
<dbReference type="GO" id="GO:0005506">
    <property type="term" value="F:iron ion binding"/>
    <property type="evidence" value="ECO:0007669"/>
    <property type="project" value="InterPro"/>
</dbReference>
<comment type="caution">
    <text evidence="9">The sequence shown here is derived from an EMBL/GenBank/DDBJ whole genome shotgun (WGS) entry which is preliminary data.</text>
</comment>
<keyword evidence="7 8" id="KW-0503">Monooxygenase</keyword>
<evidence type="ECO:0000256" key="7">
    <source>
        <dbReference type="ARBA" id="ARBA00023033"/>
    </source>
</evidence>
<dbReference type="PROSITE" id="PS00086">
    <property type="entry name" value="CYTOCHROME_P450"/>
    <property type="match status" value="1"/>
</dbReference>
<dbReference type="EMBL" id="CAJQZP010001342">
    <property type="protein sequence ID" value="CAG5040069.1"/>
    <property type="molecule type" value="Genomic_DNA"/>
</dbReference>
<evidence type="ECO:0000313" key="9">
    <source>
        <dbReference type="EMBL" id="CAG5040069.1"/>
    </source>
</evidence>
<dbReference type="FunFam" id="1.10.630.10:FF:000006">
    <property type="entry name" value="Cytochrome P450 302a1, mitochondrial"/>
    <property type="match status" value="1"/>
</dbReference>
<keyword evidence="6 8" id="KW-0408">Iron</keyword>
<gene>
    <name evidence="9" type="ORF">PAPOLLO_LOCUS21797</name>
</gene>
<dbReference type="GO" id="GO:0004497">
    <property type="term" value="F:monooxygenase activity"/>
    <property type="evidence" value="ECO:0007669"/>
    <property type="project" value="UniProtKB-KW"/>
</dbReference>
<dbReference type="InterPro" id="IPR050479">
    <property type="entry name" value="CYP11_CYP27_families"/>
</dbReference>
<evidence type="ECO:0000256" key="6">
    <source>
        <dbReference type="ARBA" id="ARBA00023004"/>
    </source>
</evidence>
<evidence type="ECO:0000256" key="4">
    <source>
        <dbReference type="ARBA" id="ARBA00022723"/>
    </source>
</evidence>
<dbReference type="AlphaFoldDB" id="A0A8S3XRX9"/>
<evidence type="ECO:0000256" key="5">
    <source>
        <dbReference type="ARBA" id="ARBA00023002"/>
    </source>
</evidence>
<evidence type="ECO:0000313" key="10">
    <source>
        <dbReference type="Proteomes" id="UP000691718"/>
    </source>
</evidence>
<name>A0A8S3XRX9_PARAO</name>
<dbReference type="Proteomes" id="UP000691718">
    <property type="component" value="Unassembled WGS sequence"/>
</dbReference>
<evidence type="ECO:0000256" key="2">
    <source>
        <dbReference type="ARBA" id="ARBA00010617"/>
    </source>
</evidence>
<dbReference type="PANTHER" id="PTHR24279:SF120">
    <property type="entry name" value="CYTOCHROME P450"/>
    <property type="match status" value="1"/>
</dbReference>
<dbReference type="InterPro" id="IPR017972">
    <property type="entry name" value="Cyt_P450_CS"/>
</dbReference>
<keyword evidence="5 8" id="KW-0560">Oxidoreductase</keyword>
<keyword evidence="10" id="KW-1185">Reference proteome</keyword>
<dbReference type="Pfam" id="PF00067">
    <property type="entry name" value="p450"/>
    <property type="match status" value="1"/>
</dbReference>
<dbReference type="GO" id="GO:0020037">
    <property type="term" value="F:heme binding"/>
    <property type="evidence" value="ECO:0007669"/>
    <property type="project" value="InterPro"/>
</dbReference>
<dbReference type="InterPro" id="IPR001128">
    <property type="entry name" value="Cyt_P450"/>
</dbReference>
<reference evidence="9" key="1">
    <citation type="submission" date="2021-04" db="EMBL/GenBank/DDBJ databases">
        <authorList>
            <person name="Tunstrom K."/>
        </authorList>
    </citation>
    <scope>NUCLEOTIDE SEQUENCE</scope>
</reference>
<proteinExistence type="inferred from homology"/>